<organism evidence="1 2">
    <name type="scientific">Araneus ventricosus</name>
    <name type="common">Orbweaver spider</name>
    <name type="synonym">Epeira ventricosa</name>
    <dbReference type="NCBI Taxonomy" id="182803"/>
    <lineage>
        <taxon>Eukaryota</taxon>
        <taxon>Metazoa</taxon>
        <taxon>Ecdysozoa</taxon>
        <taxon>Arthropoda</taxon>
        <taxon>Chelicerata</taxon>
        <taxon>Arachnida</taxon>
        <taxon>Araneae</taxon>
        <taxon>Araneomorphae</taxon>
        <taxon>Entelegynae</taxon>
        <taxon>Araneoidea</taxon>
        <taxon>Araneidae</taxon>
        <taxon>Araneus</taxon>
    </lineage>
</organism>
<evidence type="ECO:0000313" key="2">
    <source>
        <dbReference type="Proteomes" id="UP000499080"/>
    </source>
</evidence>
<protein>
    <submittedName>
        <fullName evidence="1">Uncharacterized protein</fullName>
    </submittedName>
</protein>
<dbReference type="Proteomes" id="UP000499080">
    <property type="component" value="Unassembled WGS sequence"/>
</dbReference>
<comment type="caution">
    <text evidence="1">The sequence shown here is derived from an EMBL/GenBank/DDBJ whole genome shotgun (WGS) entry which is preliminary data.</text>
</comment>
<gene>
    <name evidence="1" type="ORF">AVEN_164700_1</name>
</gene>
<dbReference type="AlphaFoldDB" id="A0A4Y2HK11"/>
<name>A0A4Y2HK11_ARAVE</name>
<evidence type="ECO:0000313" key="1">
    <source>
        <dbReference type="EMBL" id="GBM65589.1"/>
    </source>
</evidence>
<reference evidence="1 2" key="1">
    <citation type="journal article" date="2019" name="Sci. Rep.">
        <title>Orb-weaving spider Araneus ventricosus genome elucidates the spidroin gene catalogue.</title>
        <authorList>
            <person name="Kono N."/>
            <person name="Nakamura H."/>
            <person name="Ohtoshi R."/>
            <person name="Moran D.A.P."/>
            <person name="Shinohara A."/>
            <person name="Yoshida Y."/>
            <person name="Fujiwara M."/>
            <person name="Mori M."/>
            <person name="Tomita M."/>
            <person name="Arakawa K."/>
        </authorList>
    </citation>
    <scope>NUCLEOTIDE SEQUENCE [LARGE SCALE GENOMIC DNA]</scope>
</reference>
<dbReference type="EMBL" id="BGPR01001986">
    <property type="protein sequence ID" value="GBM65589.1"/>
    <property type="molecule type" value="Genomic_DNA"/>
</dbReference>
<keyword evidence="2" id="KW-1185">Reference proteome</keyword>
<sequence length="140" mass="15719">MSFVQRTGNQFPADLTGHVRHKQTRNVHFPQLVHQTGHEPSVVFSDVGFHSVRYTLRPVSETQHGQSFLVTVNLNSPLVLFQRTGRTGGTDPMFGTTSTRGFLGLEAFCRNHFCRRSEKFIVGKGLGKNQNVRHVDKLGT</sequence>
<accession>A0A4Y2HK11</accession>
<proteinExistence type="predicted"/>